<dbReference type="AlphaFoldDB" id="A0A5C3KBR9"/>
<proteinExistence type="predicted"/>
<reference evidence="1 2" key="1">
    <citation type="journal article" date="2019" name="Nat. Ecol. Evol.">
        <title>Megaphylogeny resolves global patterns of mushroom evolution.</title>
        <authorList>
            <person name="Varga T."/>
            <person name="Krizsan K."/>
            <person name="Foldi C."/>
            <person name="Dima B."/>
            <person name="Sanchez-Garcia M."/>
            <person name="Sanchez-Ramirez S."/>
            <person name="Szollosi G.J."/>
            <person name="Szarkandi J.G."/>
            <person name="Papp V."/>
            <person name="Albert L."/>
            <person name="Andreopoulos W."/>
            <person name="Angelini C."/>
            <person name="Antonin V."/>
            <person name="Barry K.W."/>
            <person name="Bougher N.L."/>
            <person name="Buchanan P."/>
            <person name="Buyck B."/>
            <person name="Bense V."/>
            <person name="Catcheside P."/>
            <person name="Chovatia M."/>
            <person name="Cooper J."/>
            <person name="Damon W."/>
            <person name="Desjardin D."/>
            <person name="Finy P."/>
            <person name="Geml J."/>
            <person name="Haridas S."/>
            <person name="Hughes K."/>
            <person name="Justo A."/>
            <person name="Karasinski D."/>
            <person name="Kautmanova I."/>
            <person name="Kiss B."/>
            <person name="Kocsube S."/>
            <person name="Kotiranta H."/>
            <person name="LaButti K.M."/>
            <person name="Lechner B.E."/>
            <person name="Liimatainen K."/>
            <person name="Lipzen A."/>
            <person name="Lukacs Z."/>
            <person name="Mihaltcheva S."/>
            <person name="Morgado L.N."/>
            <person name="Niskanen T."/>
            <person name="Noordeloos M.E."/>
            <person name="Ohm R.A."/>
            <person name="Ortiz-Santana B."/>
            <person name="Ovrebo C."/>
            <person name="Racz N."/>
            <person name="Riley R."/>
            <person name="Savchenko A."/>
            <person name="Shiryaev A."/>
            <person name="Soop K."/>
            <person name="Spirin V."/>
            <person name="Szebenyi C."/>
            <person name="Tomsovsky M."/>
            <person name="Tulloss R.E."/>
            <person name="Uehling J."/>
            <person name="Grigoriev I.V."/>
            <person name="Vagvolgyi C."/>
            <person name="Papp T."/>
            <person name="Martin F.M."/>
            <person name="Miettinen O."/>
            <person name="Hibbett D.S."/>
            <person name="Nagy L.G."/>
        </authorList>
    </citation>
    <scope>NUCLEOTIDE SEQUENCE [LARGE SCALE GENOMIC DNA]</scope>
    <source>
        <strain evidence="1 2">CBS 121175</strain>
    </source>
</reference>
<sequence length="175" mass="19668">MVVETSVLEEEELQFSFGMDIVKQYLTQQDTVADSRYVETSILKELEIQLLGPMATSAMQPPAPANQDDNNMYVTEAKQVHINARATAMLKLQATHDTLSNLVVQYIQLSLNQVEAASKINEYLSEAIQDRLINCSWSSVSDVSLTSSSAQDMDSDLQWMVQQAEQMKEIMRAGW</sequence>
<protein>
    <submittedName>
        <fullName evidence="1">Uncharacterized protein</fullName>
    </submittedName>
</protein>
<accession>A0A5C3KBR9</accession>
<evidence type="ECO:0000313" key="1">
    <source>
        <dbReference type="EMBL" id="TFK17525.1"/>
    </source>
</evidence>
<organism evidence="1 2">
    <name type="scientific">Coprinopsis marcescibilis</name>
    <name type="common">Agaric fungus</name>
    <name type="synonym">Psathyrella marcescibilis</name>
    <dbReference type="NCBI Taxonomy" id="230819"/>
    <lineage>
        <taxon>Eukaryota</taxon>
        <taxon>Fungi</taxon>
        <taxon>Dikarya</taxon>
        <taxon>Basidiomycota</taxon>
        <taxon>Agaricomycotina</taxon>
        <taxon>Agaricomycetes</taxon>
        <taxon>Agaricomycetidae</taxon>
        <taxon>Agaricales</taxon>
        <taxon>Agaricineae</taxon>
        <taxon>Psathyrellaceae</taxon>
        <taxon>Coprinopsis</taxon>
    </lineage>
</organism>
<gene>
    <name evidence="1" type="ORF">FA15DRAFT_734534</name>
</gene>
<name>A0A5C3KBR9_COPMA</name>
<dbReference type="Proteomes" id="UP000307440">
    <property type="component" value="Unassembled WGS sequence"/>
</dbReference>
<dbReference type="EMBL" id="ML210497">
    <property type="protein sequence ID" value="TFK17525.1"/>
    <property type="molecule type" value="Genomic_DNA"/>
</dbReference>
<keyword evidence="2" id="KW-1185">Reference proteome</keyword>
<evidence type="ECO:0000313" key="2">
    <source>
        <dbReference type="Proteomes" id="UP000307440"/>
    </source>
</evidence>